<feature type="transmembrane region" description="Helical" evidence="7">
    <location>
        <begin position="42"/>
        <end position="61"/>
    </location>
</feature>
<evidence type="ECO:0000256" key="3">
    <source>
        <dbReference type="ARBA" id="ARBA00022475"/>
    </source>
</evidence>
<evidence type="ECO:0000256" key="1">
    <source>
        <dbReference type="ARBA" id="ARBA00004651"/>
    </source>
</evidence>
<comment type="subcellular location">
    <subcellularLocation>
        <location evidence="1">Cell membrane</location>
        <topology evidence="1">Multi-pass membrane protein</topology>
    </subcellularLocation>
</comment>
<organism evidence="8">
    <name type="scientific">marine metagenome</name>
    <dbReference type="NCBI Taxonomy" id="408172"/>
    <lineage>
        <taxon>unclassified sequences</taxon>
        <taxon>metagenomes</taxon>
        <taxon>ecological metagenomes</taxon>
    </lineage>
</organism>
<evidence type="ECO:0000256" key="2">
    <source>
        <dbReference type="ARBA" id="ARBA00022448"/>
    </source>
</evidence>
<gene>
    <name evidence="8" type="ORF">METZ01_LOCUS3059</name>
</gene>
<keyword evidence="4 7" id="KW-0812">Transmembrane</keyword>
<feature type="transmembrane region" description="Helical" evidence="7">
    <location>
        <begin position="16"/>
        <end position="36"/>
    </location>
</feature>
<keyword evidence="2" id="KW-0813">Transport</keyword>
<name>A0A381N6P7_9ZZZZ</name>
<evidence type="ECO:0000256" key="6">
    <source>
        <dbReference type="ARBA" id="ARBA00023136"/>
    </source>
</evidence>
<keyword evidence="5 7" id="KW-1133">Transmembrane helix</keyword>
<feature type="transmembrane region" description="Helical" evidence="7">
    <location>
        <begin position="151"/>
        <end position="170"/>
    </location>
</feature>
<evidence type="ECO:0000256" key="5">
    <source>
        <dbReference type="ARBA" id="ARBA00022989"/>
    </source>
</evidence>
<dbReference type="EMBL" id="UINC01000157">
    <property type="protein sequence ID" value="SUZ50205.1"/>
    <property type="molecule type" value="Genomic_DNA"/>
</dbReference>
<protein>
    <recommendedName>
        <fullName evidence="9">Nicotinamide riboside transporter PnuC</fullName>
    </recommendedName>
</protein>
<accession>A0A381N6P7</accession>
<dbReference type="PANTHER" id="PTHR36122:SF2">
    <property type="entry name" value="NICOTINAMIDE RIBOSIDE TRANSPORTER PNUC"/>
    <property type="match status" value="1"/>
</dbReference>
<sequence>VILAILYLVLAVKQNIWCWIAWILSSCLYLFIMYMAGLYMEASLQIFYIVMGFYGWSQWLLNSDSQGLVVKTWNLSEHLSAISVILLLALGSGWMLEKYTEAALPFMDSLTTWGAIITTYMVAKKVLENWIYWFVIDSISIYIFLSRDLYLTSFLFFIYLFIIVLGYKSWDRIRRSEEA</sequence>
<feature type="transmembrane region" description="Helical" evidence="7">
    <location>
        <begin position="130"/>
        <end position="145"/>
    </location>
</feature>
<keyword evidence="6 7" id="KW-0472">Membrane</keyword>
<dbReference type="GO" id="GO:0005886">
    <property type="term" value="C:plasma membrane"/>
    <property type="evidence" value="ECO:0007669"/>
    <property type="project" value="UniProtKB-SubCell"/>
</dbReference>
<evidence type="ECO:0008006" key="9">
    <source>
        <dbReference type="Google" id="ProtNLM"/>
    </source>
</evidence>
<evidence type="ECO:0000256" key="7">
    <source>
        <dbReference type="SAM" id="Phobius"/>
    </source>
</evidence>
<dbReference type="AlphaFoldDB" id="A0A381N6P7"/>
<dbReference type="PANTHER" id="PTHR36122">
    <property type="entry name" value="NICOTINAMIDE RIBOSIDE TRANSPORTER PNUC"/>
    <property type="match status" value="1"/>
</dbReference>
<evidence type="ECO:0000256" key="4">
    <source>
        <dbReference type="ARBA" id="ARBA00022692"/>
    </source>
</evidence>
<dbReference type="GO" id="GO:0034257">
    <property type="term" value="F:nicotinamide riboside transmembrane transporter activity"/>
    <property type="evidence" value="ECO:0007669"/>
    <property type="project" value="InterPro"/>
</dbReference>
<dbReference type="NCBIfam" id="TIGR01528">
    <property type="entry name" value="NMN_trans_PnuC"/>
    <property type="match status" value="1"/>
</dbReference>
<evidence type="ECO:0000313" key="8">
    <source>
        <dbReference type="EMBL" id="SUZ50205.1"/>
    </source>
</evidence>
<reference evidence="8" key="1">
    <citation type="submission" date="2018-05" db="EMBL/GenBank/DDBJ databases">
        <authorList>
            <person name="Lanie J.A."/>
            <person name="Ng W.-L."/>
            <person name="Kazmierczak K.M."/>
            <person name="Andrzejewski T.M."/>
            <person name="Davidsen T.M."/>
            <person name="Wayne K.J."/>
            <person name="Tettelin H."/>
            <person name="Glass J.I."/>
            <person name="Rusch D."/>
            <person name="Podicherti R."/>
            <person name="Tsui H.-C.T."/>
            <person name="Winkler M.E."/>
        </authorList>
    </citation>
    <scope>NUCLEOTIDE SEQUENCE</scope>
</reference>
<keyword evidence="3" id="KW-1003">Cell membrane</keyword>
<proteinExistence type="predicted"/>
<feature type="non-terminal residue" evidence="8">
    <location>
        <position position="1"/>
    </location>
</feature>
<feature type="transmembrane region" description="Helical" evidence="7">
    <location>
        <begin position="73"/>
        <end position="96"/>
    </location>
</feature>
<dbReference type="Pfam" id="PF04973">
    <property type="entry name" value="NMN_transporter"/>
    <property type="match status" value="1"/>
</dbReference>
<dbReference type="InterPro" id="IPR006419">
    <property type="entry name" value="NMN_transpt_PnuC"/>
</dbReference>